<dbReference type="RefSeq" id="XP_002782454.1">
    <property type="nucleotide sequence ID" value="XM_002782408.1"/>
</dbReference>
<feature type="region of interest" description="Disordered" evidence="1">
    <location>
        <begin position="1"/>
        <end position="41"/>
    </location>
</feature>
<gene>
    <name evidence="2" type="ORF">Pmar_PMAR029318</name>
</gene>
<name>C5KMU1_PERM5</name>
<feature type="compositionally biased region" description="Basic and acidic residues" evidence="1">
    <location>
        <begin position="10"/>
        <end position="30"/>
    </location>
</feature>
<sequence>MSDLWNEYTARTREAPKGEPTRTRDREVSRASDTIEEDNTPVSKSVLLLLRAFDQPTQREEEYVVNRRRMLSAARETKRRLNKFDRVTTERNK</sequence>
<evidence type="ECO:0000313" key="3">
    <source>
        <dbReference type="Proteomes" id="UP000007800"/>
    </source>
</evidence>
<organism evidence="3">
    <name type="scientific">Perkinsus marinus (strain ATCC 50983 / TXsc)</name>
    <dbReference type="NCBI Taxonomy" id="423536"/>
    <lineage>
        <taxon>Eukaryota</taxon>
        <taxon>Sar</taxon>
        <taxon>Alveolata</taxon>
        <taxon>Perkinsozoa</taxon>
        <taxon>Perkinsea</taxon>
        <taxon>Perkinsida</taxon>
        <taxon>Perkinsidae</taxon>
        <taxon>Perkinsus</taxon>
    </lineage>
</organism>
<proteinExistence type="predicted"/>
<dbReference type="InParanoid" id="C5KMU1"/>
<evidence type="ECO:0000313" key="2">
    <source>
        <dbReference type="EMBL" id="EER14249.1"/>
    </source>
</evidence>
<keyword evidence="3" id="KW-1185">Reference proteome</keyword>
<dbReference type="EMBL" id="GG674496">
    <property type="protein sequence ID" value="EER14249.1"/>
    <property type="molecule type" value="Genomic_DNA"/>
</dbReference>
<dbReference type="Proteomes" id="UP000007800">
    <property type="component" value="Unassembled WGS sequence"/>
</dbReference>
<protein>
    <submittedName>
        <fullName evidence="2">Uncharacterized protein</fullName>
    </submittedName>
</protein>
<evidence type="ECO:0000256" key="1">
    <source>
        <dbReference type="SAM" id="MobiDB-lite"/>
    </source>
</evidence>
<dbReference type="GeneID" id="9044313"/>
<accession>C5KMU1</accession>
<dbReference type="AlphaFoldDB" id="C5KMU1"/>
<reference evidence="2 3" key="1">
    <citation type="submission" date="2008-07" db="EMBL/GenBank/DDBJ databases">
        <authorList>
            <person name="El-Sayed N."/>
            <person name="Caler E."/>
            <person name="Inman J."/>
            <person name="Amedeo P."/>
            <person name="Hass B."/>
            <person name="Wortman J."/>
        </authorList>
    </citation>
    <scope>NUCLEOTIDE SEQUENCE [LARGE SCALE GENOMIC DNA]</scope>
    <source>
        <strain evidence="3">ATCC 50983 / TXsc</strain>
    </source>
</reference>